<dbReference type="Proteomes" id="UP000317410">
    <property type="component" value="Unassembled WGS sequence"/>
</dbReference>
<dbReference type="SMART" id="SM00530">
    <property type="entry name" value="HTH_XRE"/>
    <property type="match status" value="1"/>
</dbReference>
<comment type="similarity">
    <text evidence="1">Belongs to the short-chain fatty acyl-CoA assimilation regulator (ScfR) family.</text>
</comment>
<dbReference type="CDD" id="cd00093">
    <property type="entry name" value="HTH_XRE"/>
    <property type="match status" value="1"/>
</dbReference>
<dbReference type="InterPro" id="IPR010359">
    <property type="entry name" value="IrrE_HExxH"/>
</dbReference>
<sequence length="379" mass="41066">MKPLSPTSPTASAEAVAAAFDAGRLRQARQLALKTKQDVASAIGVSPAAVGQYESGSFAPRPEHIEKLATFLRVPVGYFAAGRPQARLESAGVFFRSLRATAAKQRNKAISYAEHVWELANALESHVRFPPVDIPGFAGGEIAPGTFSTDPATAAEQLRAAWSLGDGPIPQMLRLVEAKGIITVLVPMVETEVARIDAFSTTSLGRPLMILSPDRADDVYRHRFSIAHELGHIILHGGRTSGTLDLEREADRFAAEFLTPARMLDAELESRLDMNHVLNMSNRWGVQPSSIVLRSRELGKISEASARRGYIRLHQMAVTVEPVAKFPGEQPLLLSRAVELASEVGITIPTLAAELAWTPAHLRLMLGESDTRPQLSIVP</sequence>
<dbReference type="Gene3D" id="1.10.260.40">
    <property type="entry name" value="lambda repressor-like DNA-binding domains"/>
    <property type="match status" value="1"/>
</dbReference>
<accession>A0A4Y4B416</accession>
<dbReference type="PANTHER" id="PTHR43236">
    <property type="entry name" value="ANTITOXIN HIGA1"/>
    <property type="match status" value="1"/>
</dbReference>
<dbReference type="Pfam" id="PF06114">
    <property type="entry name" value="Peptidase_M78"/>
    <property type="match status" value="1"/>
</dbReference>
<evidence type="ECO:0000313" key="4">
    <source>
        <dbReference type="Proteomes" id="UP000317410"/>
    </source>
</evidence>
<dbReference type="Gene3D" id="1.10.10.2910">
    <property type="match status" value="1"/>
</dbReference>
<gene>
    <name evidence="3" type="ORF">MLI01_03270</name>
</gene>
<dbReference type="PANTHER" id="PTHR43236:SF1">
    <property type="entry name" value="BLL7220 PROTEIN"/>
    <property type="match status" value="1"/>
</dbReference>
<organism evidence="3 4">
    <name type="scientific">Microbacterium maritypicum</name>
    <name type="common">Microbacterium liquefaciens</name>
    <dbReference type="NCBI Taxonomy" id="33918"/>
    <lineage>
        <taxon>Bacteria</taxon>
        <taxon>Bacillati</taxon>
        <taxon>Actinomycetota</taxon>
        <taxon>Actinomycetes</taxon>
        <taxon>Micrococcales</taxon>
        <taxon>Microbacteriaceae</taxon>
        <taxon>Microbacterium</taxon>
    </lineage>
</organism>
<protein>
    <submittedName>
        <fullName evidence="3">DNA-binding protein</fullName>
    </submittedName>
</protein>
<dbReference type="AlphaFoldDB" id="A0A4Y4B416"/>
<comment type="caution">
    <text evidence="3">The sequence shown here is derived from an EMBL/GenBank/DDBJ whole genome shotgun (WGS) entry which is preliminary data.</text>
</comment>
<proteinExistence type="inferred from homology"/>
<dbReference type="GO" id="GO:0003677">
    <property type="term" value="F:DNA binding"/>
    <property type="evidence" value="ECO:0007669"/>
    <property type="project" value="UniProtKB-KW"/>
</dbReference>
<evidence type="ECO:0000259" key="2">
    <source>
        <dbReference type="PROSITE" id="PS50943"/>
    </source>
</evidence>
<evidence type="ECO:0000256" key="1">
    <source>
        <dbReference type="ARBA" id="ARBA00007227"/>
    </source>
</evidence>
<dbReference type="PROSITE" id="PS50943">
    <property type="entry name" value="HTH_CROC1"/>
    <property type="match status" value="1"/>
</dbReference>
<dbReference type="RefSeq" id="WP_218026592.1">
    <property type="nucleotide sequence ID" value="NZ_BJNQ01000001.1"/>
</dbReference>
<reference evidence="3 4" key="1">
    <citation type="submission" date="2019-06" db="EMBL/GenBank/DDBJ databases">
        <title>Whole genome shotgun sequence of Microbacterium liquefaciens NBRC 15037.</title>
        <authorList>
            <person name="Hosoyama A."/>
            <person name="Uohara A."/>
            <person name="Ohji S."/>
            <person name="Ichikawa N."/>
        </authorList>
    </citation>
    <scope>NUCLEOTIDE SEQUENCE [LARGE SCALE GENOMIC DNA]</scope>
    <source>
        <strain evidence="3 4">NBRC 15037</strain>
    </source>
</reference>
<evidence type="ECO:0000313" key="3">
    <source>
        <dbReference type="EMBL" id="GEC74182.1"/>
    </source>
</evidence>
<dbReference type="InterPro" id="IPR010982">
    <property type="entry name" value="Lambda_DNA-bd_dom_sf"/>
</dbReference>
<dbReference type="SUPFAM" id="SSF47413">
    <property type="entry name" value="lambda repressor-like DNA-binding domains"/>
    <property type="match status" value="1"/>
</dbReference>
<dbReference type="EMBL" id="BJNQ01000001">
    <property type="protein sequence ID" value="GEC74182.1"/>
    <property type="molecule type" value="Genomic_DNA"/>
</dbReference>
<name>A0A4Y4B416_MICMQ</name>
<feature type="domain" description="HTH cro/C1-type" evidence="2">
    <location>
        <begin position="25"/>
        <end position="79"/>
    </location>
</feature>
<dbReference type="InterPro" id="IPR001387">
    <property type="entry name" value="Cro/C1-type_HTH"/>
</dbReference>
<dbReference type="Pfam" id="PF01381">
    <property type="entry name" value="HTH_3"/>
    <property type="match status" value="1"/>
</dbReference>
<dbReference type="InterPro" id="IPR052345">
    <property type="entry name" value="Rad_response_metalloprotease"/>
</dbReference>
<keyword evidence="3" id="KW-0238">DNA-binding</keyword>